<accession>A0AAE3H7F2</accession>
<keyword evidence="3" id="KW-1185">Reference proteome</keyword>
<sequence>MNHFKIKDMIVKEKKAPGEKLIKKMSLRTKWLLTTALSFVILGLGLSFFVFSWNRLQIGFDKATWGFMIFLSLAVFYLGLIFYGNSIMYATEIKSRKIWKQKQKDLKKKRFVNKGTDKLNIQKSPQN</sequence>
<reference evidence="2 3" key="1">
    <citation type="submission" date="2018-11" db="EMBL/GenBank/DDBJ databases">
        <title>Novel bacteria species description.</title>
        <authorList>
            <person name="Han J.-H."/>
        </authorList>
    </citation>
    <scope>NUCLEOTIDE SEQUENCE [LARGE SCALE GENOMIC DNA]</scope>
    <source>
        <strain evidence="2 3">KCTC23259</strain>
    </source>
</reference>
<dbReference type="AlphaFoldDB" id="A0AAE3H7F2"/>
<protein>
    <submittedName>
        <fullName evidence="2">Uncharacterized protein</fullName>
    </submittedName>
</protein>
<comment type="caution">
    <text evidence="2">The sequence shown here is derived from an EMBL/GenBank/DDBJ whole genome shotgun (WGS) entry which is preliminary data.</text>
</comment>
<keyword evidence="1" id="KW-0472">Membrane</keyword>
<keyword evidence="1" id="KW-1133">Transmembrane helix</keyword>
<evidence type="ECO:0000256" key="1">
    <source>
        <dbReference type="SAM" id="Phobius"/>
    </source>
</evidence>
<evidence type="ECO:0000313" key="3">
    <source>
        <dbReference type="Proteomes" id="UP001204144"/>
    </source>
</evidence>
<feature type="transmembrane region" description="Helical" evidence="1">
    <location>
        <begin position="31"/>
        <end position="53"/>
    </location>
</feature>
<proteinExistence type="predicted"/>
<keyword evidence="1" id="KW-0812">Transmembrane</keyword>
<dbReference type="EMBL" id="RJUF01000193">
    <property type="protein sequence ID" value="MCP9765837.1"/>
    <property type="molecule type" value="Genomic_DNA"/>
</dbReference>
<gene>
    <name evidence="2" type="ORF">EGI31_23120</name>
</gene>
<organism evidence="2 3">
    <name type="scientific">Lacihabitans soyangensis</name>
    <dbReference type="NCBI Taxonomy" id="869394"/>
    <lineage>
        <taxon>Bacteria</taxon>
        <taxon>Pseudomonadati</taxon>
        <taxon>Bacteroidota</taxon>
        <taxon>Cytophagia</taxon>
        <taxon>Cytophagales</taxon>
        <taxon>Leadbetterellaceae</taxon>
        <taxon>Lacihabitans</taxon>
    </lineage>
</organism>
<dbReference type="Proteomes" id="UP001204144">
    <property type="component" value="Unassembled WGS sequence"/>
</dbReference>
<feature type="transmembrane region" description="Helical" evidence="1">
    <location>
        <begin position="65"/>
        <end position="90"/>
    </location>
</feature>
<name>A0AAE3H7F2_9BACT</name>
<evidence type="ECO:0000313" key="2">
    <source>
        <dbReference type="EMBL" id="MCP9765837.1"/>
    </source>
</evidence>